<comment type="caution">
    <text evidence="2">The sequence shown here is derived from an EMBL/GenBank/DDBJ whole genome shotgun (WGS) entry which is preliminary data.</text>
</comment>
<keyword evidence="3" id="KW-1185">Reference proteome</keyword>
<keyword evidence="1" id="KW-0175">Coiled coil</keyword>
<feature type="coiled-coil region" evidence="1">
    <location>
        <begin position="88"/>
        <end position="115"/>
    </location>
</feature>
<evidence type="ECO:0000313" key="3">
    <source>
        <dbReference type="Proteomes" id="UP000606494"/>
    </source>
</evidence>
<evidence type="ECO:0000256" key="1">
    <source>
        <dbReference type="SAM" id="Coils"/>
    </source>
</evidence>
<name>A0ABR7Y638_9SPHI</name>
<organism evidence="2 3">
    <name type="scientific">Sphingobacterium arenae</name>
    <dbReference type="NCBI Taxonomy" id="1280598"/>
    <lineage>
        <taxon>Bacteria</taxon>
        <taxon>Pseudomonadati</taxon>
        <taxon>Bacteroidota</taxon>
        <taxon>Sphingobacteriia</taxon>
        <taxon>Sphingobacteriales</taxon>
        <taxon>Sphingobacteriaceae</taxon>
        <taxon>Sphingobacterium</taxon>
    </lineage>
</organism>
<proteinExistence type="predicted"/>
<reference evidence="2 3" key="1">
    <citation type="submission" date="2020-08" db="EMBL/GenBank/DDBJ databases">
        <title>Sphingobacterium sp. DN00404 isolated from aquaculture water.</title>
        <authorList>
            <person name="Zhang M."/>
        </authorList>
    </citation>
    <scope>NUCLEOTIDE SEQUENCE [LARGE SCALE GENOMIC DNA]</scope>
    <source>
        <strain evidence="2 3">KCTC 32294</strain>
    </source>
</reference>
<accession>A0ABR7Y638</accession>
<dbReference type="Proteomes" id="UP000606494">
    <property type="component" value="Unassembled WGS sequence"/>
</dbReference>
<dbReference type="EMBL" id="JACNYK010000004">
    <property type="protein sequence ID" value="MBD1426765.1"/>
    <property type="molecule type" value="Genomic_DNA"/>
</dbReference>
<evidence type="ECO:0000313" key="2">
    <source>
        <dbReference type="EMBL" id="MBD1426765.1"/>
    </source>
</evidence>
<dbReference type="RefSeq" id="WP_190309925.1">
    <property type="nucleotide sequence ID" value="NZ_JACNYK010000004.1"/>
</dbReference>
<gene>
    <name evidence="2" type="ORF">H8B17_14355</name>
</gene>
<protein>
    <recommendedName>
        <fullName evidence="4">Transposase</fullName>
    </recommendedName>
</protein>
<sequence length="138" mass="16185">MKKSKKEIQIEAVKAITSGELLLEEAMDRYNIKDKRTMLAWVKKIVPLLNTSKPMSSQRTKTLFDMPRETPILREIKSDLHHQDLLEENALLKRLISLQDKVRELEETNGQLIKHRNILMERVTTLELKVGLKNKEIR</sequence>
<evidence type="ECO:0008006" key="4">
    <source>
        <dbReference type="Google" id="ProtNLM"/>
    </source>
</evidence>